<feature type="region of interest" description="Disordered" evidence="1">
    <location>
        <begin position="238"/>
        <end position="259"/>
    </location>
</feature>
<protein>
    <submittedName>
        <fullName evidence="3">NCOA4-like protein</fullName>
    </submittedName>
</protein>
<proteinExistence type="predicted"/>
<evidence type="ECO:0000313" key="4">
    <source>
        <dbReference type="Proteomes" id="UP001164746"/>
    </source>
</evidence>
<gene>
    <name evidence="3" type="ORF">MAR_030120</name>
</gene>
<dbReference type="Proteomes" id="UP001164746">
    <property type="component" value="Chromosome 2"/>
</dbReference>
<accession>A0ABY7DR50</accession>
<keyword evidence="4" id="KW-1185">Reference proteome</keyword>
<feature type="domain" description="Nuclear receptor coactivator 4 N-terminal" evidence="2">
    <location>
        <begin position="30"/>
        <end position="82"/>
    </location>
</feature>
<evidence type="ECO:0000256" key="1">
    <source>
        <dbReference type="SAM" id="MobiDB-lite"/>
    </source>
</evidence>
<feature type="region of interest" description="Disordered" evidence="1">
    <location>
        <begin position="387"/>
        <end position="421"/>
    </location>
</feature>
<evidence type="ECO:0000259" key="2">
    <source>
        <dbReference type="Pfam" id="PF12489"/>
    </source>
</evidence>
<evidence type="ECO:0000313" key="3">
    <source>
        <dbReference type="EMBL" id="WAQ97430.1"/>
    </source>
</evidence>
<sequence>MSVKSDRAEKTMSERISALEQALRRIGDAKRQLSRNTAEAKSHIQCNISRQLEALRNREVWLLNQLDVVSSAKEEVLQQQSVRLHKTLGVLQSSARFPNSAPEETPHVSFRGDPVNLREAIMNYGKIDHTSVPALHSPFLPSNQRAPSLPKHFEDYDDAEHHVLYKTVEEINRGKMDNPCVYVNIPKLSTRVEDWLMYPLTSASTSMPESRFSFPKLSDNLADWLKAPIRVSASQSAPVGVLPQTGGSRSRGAPRVEGMSTDASIKTWLTNIKQTPHEEDEEDYDFVEEMSDTRTVCSVEGLASLAHSGGGDGTWLSAPKLLPPTNLTLSTKSKIQSEPNEIWLLKPTQCLQTCQIQSSVDMSRYLGNIREELDQWLVTSSHHINQASKTKEDSANQRLCPEVPSSPTQRSKPVEDKGTVSKWLKTSIPSRSSSASLVSSASSSSFTGLSTPGLSHWLLHGGSNDTPSQDCPPCAFMEKYKAGTQNMDWIKTDKISKNASIKANNPFEKFTSSRFEPSEWLKPFSTKSFVPDNGPSPLDNFISCQKASPMSAWLLRPGVGEPQPPRCFDRVIEQEGAIWLFPTSDTCPLENDLLEEDLC</sequence>
<dbReference type="Pfam" id="PF12489">
    <property type="entry name" value="ARA70"/>
    <property type="match status" value="1"/>
</dbReference>
<organism evidence="3 4">
    <name type="scientific">Mya arenaria</name>
    <name type="common">Soft-shell clam</name>
    <dbReference type="NCBI Taxonomy" id="6604"/>
    <lineage>
        <taxon>Eukaryota</taxon>
        <taxon>Metazoa</taxon>
        <taxon>Spiralia</taxon>
        <taxon>Lophotrochozoa</taxon>
        <taxon>Mollusca</taxon>
        <taxon>Bivalvia</taxon>
        <taxon>Autobranchia</taxon>
        <taxon>Heteroconchia</taxon>
        <taxon>Euheterodonta</taxon>
        <taxon>Imparidentia</taxon>
        <taxon>Neoheterodontei</taxon>
        <taxon>Myida</taxon>
        <taxon>Myoidea</taxon>
        <taxon>Myidae</taxon>
        <taxon>Mya</taxon>
    </lineage>
</organism>
<dbReference type="PANTHER" id="PTHR17085:SF3">
    <property type="entry name" value="NUCLEAR RECEPTOR COACTIVATOR 4"/>
    <property type="match status" value="1"/>
</dbReference>
<dbReference type="InterPro" id="IPR039947">
    <property type="entry name" value="NCoA-4"/>
</dbReference>
<name>A0ABY7DR50_MYAAR</name>
<dbReference type="PANTHER" id="PTHR17085">
    <property type="entry name" value="NUCLEAR RECEPTOR COACTIVATOR 4"/>
    <property type="match status" value="1"/>
</dbReference>
<dbReference type="EMBL" id="CP111013">
    <property type="protein sequence ID" value="WAQ97430.1"/>
    <property type="molecule type" value="Genomic_DNA"/>
</dbReference>
<dbReference type="InterPro" id="IPR022174">
    <property type="entry name" value="NCOA4_N"/>
</dbReference>
<reference evidence="3" key="1">
    <citation type="submission" date="2022-11" db="EMBL/GenBank/DDBJ databases">
        <title>Centuries of genome instability and evolution in soft-shell clam transmissible cancer (bioRxiv).</title>
        <authorList>
            <person name="Hart S.F.M."/>
            <person name="Yonemitsu M.A."/>
            <person name="Giersch R.M."/>
            <person name="Beal B.F."/>
            <person name="Arriagada G."/>
            <person name="Davis B.W."/>
            <person name="Ostrander E.A."/>
            <person name="Goff S.P."/>
            <person name="Metzger M.J."/>
        </authorList>
    </citation>
    <scope>NUCLEOTIDE SEQUENCE</scope>
    <source>
        <strain evidence="3">MELC-2E11</strain>
        <tissue evidence="3">Siphon/mantle</tissue>
    </source>
</reference>